<dbReference type="AlphaFoldDB" id="A0A2T7FC13"/>
<feature type="region of interest" description="Disordered" evidence="1">
    <location>
        <begin position="82"/>
        <end position="127"/>
    </location>
</feature>
<keyword evidence="3" id="KW-1185">Reference proteome</keyword>
<gene>
    <name evidence="2" type="ORF">GQ55_1G388500</name>
</gene>
<evidence type="ECO:0000313" key="3">
    <source>
        <dbReference type="Proteomes" id="UP000244336"/>
    </source>
</evidence>
<protein>
    <submittedName>
        <fullName evidence="2">Uncharacterized protein</fullName>
    </submittedName>
</protein>
<dbReference type="Proteomes" id="UP000244336">
    <property type="component" value="Chromosome 1"/>
</dbReference>
<evidence type="ECO:0000313" key="2">
    <source>
        <dbReference type="EMBL" id="PUZ77626.1"/>
    </source>
</evidence>
<organism evidence="2 3">
    <name type="scientific">Panicum hallii var. hallii</name>
    <dbReference type="NCBI Taxonomy" id="1504633"/>
    <lineage>
        <taxon>Eukaryota</taxon>
        <taxon>Viridiplantae</taxon>
        <taxon>Streptophyta</taxon>
        <taxon>Embryophyta</taxon>
        <taxon>Tracheophyta</taxon>
        <taxon>Spermatophyta</taxon>
        <taxon>Magnoliopsida</taxon>
        <taxon>Liliopsida</taxon>
        <taxon>Poales</taxon>
        <taxon>Poaceae</taxon>
        <taxon>PACMAD clade</taxon>
        <taxon>Panicoideae</taxon>
        <taxon>Panicodae</taxon>
        <taxon>Paniceae</taxon>
        <taxon>Panicinae</taxon>
        <taxon>Panicum</taxon>
        <taxon>Panicum sect. Panicum</taxon>
    </lineage>
</organism>
<evidence type="ECO:0000256" key="1">
    <source>
        <dbReference type="SAM" id="MobiDB-lite"/>
    </source>
</evidence>
<proteinExistence type="predicted"/>
<feature type="compositionally biased region" description="Pro residues" evidence="1">
    <location>
        <begin position="86"/>
        <end position="97"/>
    </location>
</feature>
<accession>A0A2T7FC13</accession>
<dbReference type="Gramene" id="PUZ77626">
    <property type="protein sequence ID" value="PUZ77626"/>
    <property type="gene ID" value="GQ55_1G388500"/>
</dbReference>
<reference evidence="2 3" key="1">
    <citation type="submission" date="2018-04" db="EMBL/GenBank/DDBJ databases">
        <title>WGS assembly of Panicum hallii var. hallii HAL2.</title>
        <authorList>
            <person name="Lovell J."/>
            <person name="Jenkins J."/>
            <person name="Lowry D."/>
            <person name="Mamidi S."/>
            <person name="Sreedasyam A."/>
            <person name="Weng X."/>
            <person name="Barry K."/>
            <person name="Bonette J."/>
            <person name="Campitelli B."/>
            <person name="Daum C."/>
            <person name="Gordon S."/>
            <person name="Gould B."/>
            <person name="Lipzen A."/>
            <person name="MacQueen A."/>
            <person name="Palacio-Mejia J."/>
            <person name="Plott C."/>
            <person name="Shakirov E."/>
            <person name="Shu S."/>
            <person name="Yoshinaga Y."/>
            <person name="Zane M."/>
            <person name="Rokhsar D."/>
            <person name="Grimwood J."/>
            <person name="Schmutz J."/>
            <person name="Juenger T."/>
        </authorList>
    </citation>
    <scope>NUCLEOTIDE SEQUENCE [LARGE SCALE GENOMIC DNA]</scope>
    <source>
        <strain evidence="3">cv. HAL2</strain>
    </source>
</reference>
<dbReference type="EMBL" id="CM009749">
    <property type="protein sequence ID" value="PUZ77626.1"/>
    <property type="molecule type" value="Genomic_DNA"/>
</dbReference>
<sequence>MCVADRPSGAQRQNATAAPARPPFMWGAWLCRSRSRSRSRSPINSTSPALLRPHLRLRLLLRLLLRLRPSSPLAPSLLVASHITAPAPPPPPPPCSAPRPLLGARCPDPAGVPAPTAGEELRAAGSP</sequence>
<name>A0A2T7FC13_9POAL</name>